<name>A0A392TL35_9FABA</name>
<dbReference type="Proteomes" id="UP000265520">
    <property type="component" value="Unassembled WGS sequence"/>
</dbReference>
<comment type="caution">
    <text evidence="1">The sequence shown here is derived from an EMBL/GenBank/DDBJ whole genome shotgun (WGS) entry which is preliminary data.</text>
</comment>
<reference evidence="1 2" key="1">
    <citation type="journal article" date="2018" name="Front. Plant Sci.">
        <title>Red Clover (Trifolium pratense) and Zigzag Clover (T. medium) - A Picture of Genomic Similarities and Differences.</title>
        <authorList>
            <person name="Dluhosova J."/>
            <person name="Istvanek J."/>
            <person name="Nedelnik J."/>
            <person name="Repkova J."/>
        </authorList>
    </citation>
    <scope>NUCLEOTIDE SEQUENCE [LARGE SCALE GENOMIC DNA]</scope>
    <source>
        <strain evidence="2">cv. 10/8</strain>
        <tissue evidence="1">Leaf</tissue>
    </source>
</reference>
<evidence type="ECO:0000313" key="1">
    <source>
        <dbReference type="EMBL" id="MCI61682.1"/>
    </source>
</evidence>
<dbReference type="EMBL" id="LXQA010604151">
    <property type="protein sequence ID" value="MCI61682.1"/>
    <property type="molecule type" value="Genomic_DNA"/>
</dbReference>
<dbReference type="AlphaFoldDB" id="A0A392TL35"/>
<keyword evidence="2" id="KW-1185">Reference proteome</keyword>
<evidence type="ECO:0000313" key="2">
    <source>
        <dbReference type="Proteomes" id="UP000265520"/>
    </source>
</evidence>
<feature type="non-terminal residue" evidence="1">
    <location>
        <position position="61"/>
    </location>
</feature>
<protein>
    <submittedName>
        <fullName evidence="1">Uncharacterized protein</fullName>
    </submittedName>
</protein>
<proteinExistence type="predicted"/>
<accession>A0A392TL35</accession>
<sequence>MVEASMPASSTTLLLRWGVRGPVLTISDRQETTLGEHEGDRVFAGTTLAEATIPASYHLLR</sequence>
<organism evidence="1 2">
    <name type="scientific">Trifolium medium</name>
    <dbReference type="NCBI Taxonomy" id="97028"/>
    <lineage>
        <taxon>Eukaryota</taxon>
        <taxon>Viridiplantae</taxon>
        <taxon>Streptophyta</taxon>
        <taxon>Embryophyta</taxon>
        <taxon>Tracheophyta</taxon>
        <taxon>Spermatophyta</taxon>
        <taxon>Magnoliopsida</taxon>
        <taxon>eudicotyledons</taxon>
        <taxon>Gunneridae</taxon>
        <taxon>Pentapetalae</taxon>
        <taxon>rosids</taxon>
        <taxon>fabids</taxon>
        <taxon>Fabales</taxon>
        <taxon>Fabaceae</taxon>
        <taxon>Papilionoideae</taxon>
        <taxon>50 kb inversion clade</taxon>
        <taxon>NPAAA clade</taxon>
        <taxon>Hologalegina</taxon>
        <taxon>IRL clade</taxon>
        <taxon>Trifolieae</taxon>
        <taxon>Trifolium</taxon>
    </lineage>
</organism>